<dbReference type="InterPro" id="IPR031876">
    <property type="entry name" value="DUF4760"/>
</dbReference>
<protein>
    <submittedName>
        <fullName evidence="1">Uncharacterized protein</fullName>
    </submittedName>
</protein>
<evidence type="ECO:0000313" key="1">
    <source>
        <dbReference type="EMBL" id="QQM38227.1"/>
    </source>
</evidence>
<dbReference type="AlphaFoldDB" id="A0A7T7HZK2"/>
<accession>A0A7T7HZK2</accession>
<dbReference type="Proteomes" id="UP000595636">
    <property type="component" value="Chromosome"/>
</dbReference>
<organism evidence="1 2">
    <name type="scientific">Streptomyces liliifuscus</name>
    <dbReference type="NCBI Taxonomy" id="2797636"/>
    <lineage>
        <taxon>Bacteria</taxon>
        <taxon>Bacillati</taxon>
        <taxon>Actinomycetota</taxon>
        <taxon>Actinomycetes</taxon>
        <taxon>Kitasatosporales</taxon>
        <taxon>Streptomycetaceae</taxon>
        <taxon>Streptomyces</taxon>
    </lineage>
</organism>
<evidence type="ECO:0000313" key="2">
    <source>
        <dbReference type="Proteomes" id="UP000595636"/>
    </source>
</evidence>
<dbReference type="EMBL" id="CP066831">
    <property type="protein sequence ID" value="QQM38227.1"/>
    <property type="molecule type" value="Genomic_DNA"/>
</dbReference>
<dbReference type="Pfam" id="PF15956">
    <property type="entry name" value="DUF4760"/>
    <property type="match status" value="1"/>
</dbReference>
<gene>
    <name evidence="1" type="ORF">JEQ17_01120</name>
</gene>
<proteinExistence type="predicted"/>
<sequence length="169" mass="18825">MDQQFAAVAALALSFLALLISAATAYRQLTLMRGANILPIVLESFSETRTQEWTVCREYINERLAMEHDPRGGLTGLPEPIKHQVRKVAFFFDDLGKLVAHRVVDEDLILGAYGGSVLAMWRALAPYIATQREIDGAGTAVYFEDLARRAHTRTGTEIHARIGLRPFPE</sequence>
<dbReference type="KEGG" id="slf:JEQ17_01120"/>
<name>A0A7T7HZK2_9ACTN</name>
<keyword evidence="2" id="KW-1185">Reference proteome</keyword>
<dbReference type="RefSeq" id="WP_200393396.1">
    <property type="nucleotide sequence ID" value="NZ_CP066831.1"/>
</dbReference>
<reference evidence="1 2" key="1">
    <citation type="submission" date="2020-12" db="EMBL/GenBank/DDBJ databases">
        <title>A novel species.</title>
        <authorList>
            <person name="Li K."/>
        </authorList>
    </citation>
    <scope>NUCLEOTIDE SEQUENCE [LARGE SCALE GENOMIC DNA]</scope>
    <source>
        <strain evidence="1 2">ZYC-3</strain>
    </source>
</reference>